<keyword evidence="1" id="KW-0472">Membrane</keyword>
<comment type="caution">
    <text evidence="2">The sequence shown here is derived from an EMBL/GenBank/DDBJ whole genome shotgun (WGS) entry which is preliminary data.</text>
</comment>
<dbReference type="PANTHER" id="PTHR30590">
    <property type="entry name" value="INNER MEMBRANE PROTEIN"/>
    <property type="match status" value="1"/>
</dbReference>
<keyword evidence="1" id="KW-1133">Transmembrane helix</keyword>
<feature type="transmembrane region" description="Helical" evidence="1">
    <location>
        <begin position="148"/>
        <end position="177"/>
    </location>
</feature>
<feature type="transmembrane region" description="Helical" evidence="1">
    <location>
        <begin position="189"/>
        <end position="208"/>
    </location>
</feature>
<name>A0A494Z3A0_9BACL</name>
<evidence type="ECO:0000313" key="2">
    <source>
        <dbReference type="EMBL" id="RKQ16953.1"/>
    </source>
</evidence>
<protein>
    <recommendedName>
        <fullName evidence="4">DUF418 domain-containing protein</fullName>
    </recommendedName>
</protein>
<evidence type="ECO:0000313" key="3">
    <source>
        <dbReference type="Proteomes" id="UP000272238"/>
    </source>
</evidence>
<accession>A0A494Z3A0</accession>
<evidence type="ECO:0000256" key="1">
    <source>
        <dbReference type="SAM" id="Phobius"/>
    </source>
</evidence>
<dbReference type="AlphaFoldDB" id="A0A494Z3A0"/>
<proteinExistence type="predicted"/>
<sequence>MTIHKISFKIYTNGKGSELGGKSSAVFVLWLYRVGKALFHAYLLDNIILKRRIMNSFAYKRKLTPDLARGYMLLFIALAHGNQFLFSTDRDITITDQITVFLRQVFIDGRAFPLFAILFGYGLHQLFKRHERKGIPWKDTKRIFRRRGAWMLLIGFLHATLLLADIIGAYGLIALLFAGLFVRLSNKSIIVLAILILFIVGAVGTAVPRGFDTLNMEMTSTTKMADPIDAAISRMFEWMFYTPFLSFQLIPGVLIGILVARFQFIDYPQKHRK</sequence>
<gene>
    <name evidence="2" type="ORF">D8M03_08735</name>
</gene>
<dbReference type="EMBL" id="RBZN01000017">
    <property type="protein sequence ID" value="RKQ16953.1"/>
    <property type="molecule type" value="Genomic_DNA"/>
</dbReference>
<dbReference type="InterPro" id="IPR052529">
    <property type="entry name" value="Bact_Transport_Assoc"/>
</dbReference>
<feature type="transmembrane region" description="Helical" evidence="1">
    <location>
        <begin position="70"/>
        <end position="87"/>
    </location>
</feature>
<feature type="transmembrane region" description="Helical" evidence="1">
    <location>
        <begin position="244"/>
        <end position="264"/>
    </location>
</feature>
<organism evidence="2 3">
    <name type="scientific">Ureibacillus endophyticus</name>
    <dbReference type="NCBI Taxonomy" id="1978490"/>
    <lineage>
        <taxon>Bacteria</taxon>
        <taxon>Bacillati</taxon>
        <taxon>Bacillota</taxon>
        <taxon>Bacilli</taxon>
        <taxon>Bacillales</taxon>
        <taxon>Caryophanaceae</taxon>
        <taxon>Ureibacillus</taxon>
    </lineage>
</organism>
<evidence type="ECO:0008006" key="4">
    <source>
        <dbReference type="Google" id="ProtNLM"/>
    </source>
</evidence>
<reference evidence="2 3" key="1">
    <citation type="journal article" date="2016" name="Antonie Van Leeuwenhoek">
        <title>Lysinibacillus endophyticus sp. nov., an indole-3-acetic acid producing endophytic bacterium isolated from corn root (Zea mays cv. Xinken-5).</title>
        <authorList>
            <person name="Yu J."/>
            <person name="Guan X."/>
            <person name="Liu C."/>
            <person name="Xiang W."/>
            <person name="Yu Z."/>
            <person name="Liu X."/>
            <person name="Wang G."/>
        </authorList>
    </citation>
    <scope>NUCLEOTIDE SEQUENCE [LARGE SCALE GENOMIC DNA]</scope>
    <source>
        <strain evidence="2 3">DSM 100506</strain>
    </source>
</reference>
<keyword evidence="3" id="KW-1185">Reference proteome</keyword>
<feature type="transmembrane region" description="Helical" evidence="1">
    <location>
        <begin position="107"/>
        <end position="127"/>
    </location>
</feature>
<keyword evidence="1" id="KW-0812">Transmembrane</keyword>
<dbReference type="Proteomes" id="UP000272238">
    <property type="component" value="Unassembled WGS sequence"/>
</dbReference>
<dbReference type="PANTHER" id="PTHR30590:SF2">
    <property type="entry name" value="INNER MEMBRANE PROTEIN"/>
    <property type="match status" value="1"/>
</dbReference>